<dbReference type="EMBL" id="MU865534">
    <property type="protein sequence ID" value="KAK4221569.1"/>
    <property type="molecule type" value="Genomic_DNA"/>
</dbReference>
<dbReference type="Proteomes" id="UP001301958">
    <property type="component" value="Unassembled WGS sequence"/>
</dbReference>
<proteinExistence type="predicted"/>
<feature type="compositionally biased region" description="Polar residues" evidence="1">
    <location>
        <begin position="1"/>
        <end position="40"/>
    </location>
</feature>
<protein>
    <submittedName>
        <fullName evidence="2">Uncharacterized protein</fullName>
    </submittedName>
</protein>
<reference evidence="2" key="1">
    <citation type="journal article" date="2023" name="Mol. Phylogenet. Evol.">
        <title>Genome-scale phylogeny and comparative genomics of the fungal order Sordariales.</title>
        <authorList>
            <person name="Hensen N."/>
            <person name="Bonometti L."/>
            <person name="Westerberg I."/>
            <person name="Brannstrom I.O."/>
            <person name="Guillou S."/>
            <person name="Cros-Aarteil S."/>
            <person name="Calhoun S."/>
            <person name="Haridas S."/>
            <person name="Kuo A."/>
            <person name="Mondo S."/>
            <person name="Pangilinan J."/>
            <person name="Riley R."/>
            <person name="LaButti K."/>
            <person name="Andreopoulos B."/>
            <person name="Lipzen A."/>
            <person name="Chen C."/>
            <person name="Yan M."/>
            <person name="Daum C."/>
            <person name="Ng V."/>
            <person name="Clum A."/>
            <person name="Steindorff A."/>
            <person name="Ohm R.A."/>
            <person name="Martin F."/>
            <person name="Silar P."/>
            <person name="Natvig D.O."/>
            <person name="Lalanne C."/>
            <person name="Gautier V."/>
            <person name="Ament-Velasquez S.L."/>
            <person name="Kruys A."/>
            <person name="Hutchinson M.I."/>
            <person name="Powell A.J."/>
            <person name="Barry K."/>
            <person name="Miller A.N."/>
            <person name="Grigoriev I.V."/>
            <person name="Debuchy R."/>
            <person name="Gladieux P."/>
            <person name="Hiltunen Thoren M."/>
            <person name="Johannesson H."/>
        </authorList>
    </citation>
    <scope>NUCLEOTIDE SEQUENCE</scope>
    <source>
        <strain evidence="2">CBS 990.96</strain>
    </source>
</reference>
<evidence type="ECO:0000313" key="3">
    <source>
        <dbReference type="Proteomes" id="UP001301958"/>
    </source>
</evidence>
<sequence length="124" mass="12487">MNPFSRDQQNPPTDQAKGSISSNLKNPSGRSPQDSHTGAKSTGGKVGPTSTPATTGLGIDKPKMFDSQGAIGKQFTEHGAIGSVGEAVGGPLSSEGMIGKQFTKEGTIGGTIQDTLGGTKRTAG</sequence>
<comment type="caution">
    <text evidence="2">The sequence shown here is derived from an EMBL/GenBank/DDBJ whole genome shotgun (WGS) entry which is preliminary data.</text>
</comment>
<keyword evidence="3" id="KW-1185">Reference proteome</keyword>
<evidence type="ECO:0000256" key="1">
    <source>
        <dbReference type="SAM" id="MobiDB-lite"/>
    </source>
</evidence>
<name>A0AAN6YLN8_9PEZI</name>
<accession>A0AAN6YLN8</accession>
<reference evidence="2" key="2">
    <citation type="submission" date="2023-05" db="EMBL/GenBank/DDBJ databases">
        <authorList>
            <consortium name="Lawrence Berkeley National Laboratory"/>
            <person name="Steindorff A."/>
            <person name="Hensen N."/>
            <person name="Bonometti L."/>
            <person name="Westerberg I."/>
            <person name="Brannstrom I.O."/>
            <person name="Guillou S."/>
            <person name="Cros-Aarteil S."/>
            <person name="Calhoun S."/>
            <person name="Haridas S."/>
            <person name="Kuo A."/>
            <person name="Mondo S."/>
            <person name="Pangilinan J."/>
            <person name="Riley R."/>
            <person name="Labutti K."/>
            <person name="Andreopoulos B."/>
            <person name="Lipzen A."/>
            <person name="Chen C."/>
            <person name="Yanf M."/>
            <person name="Daum C."/>
            <person name="Ng V."/>
            <person name="Clum A."/>
            <person name="Ohm R."/>
            <person name="Martin F."/>
            <person name="Silar P."/>
            <person name="Natvig D."/>
            <person name="Lalanne C."/>
            <person name="Gautier V."/>
            <person name="Ament-Velasquez S.L."/>
            <person name="Kruys A."/>
            <person name="Hutchinson M.I."/>
            <person name="Powell A.J."/>
            <person name="Barry K."/>
            <person name="Miller A.N."/>
            <person name="Grigoriev I.V."/>
            <person name="Debuchy R."/>
            <person name="Gladieux P."/>
            <person name="Thoren M.H."/>
            <person name="Johannesson H."/>
        </authorList>
    </citation>
    <scope>NUCLEOTIDE SEQUENCE</scope>
    <source>
        <strain evidence="2">CBS 990.96</strain>
    </source>
</reference>
<dbReference type="AlphaFoldDB" id="A0AAN6YLN8"/>
<gene>
    <name evidence="2" type="ORF">QBC38DRAFT_122003</name>
</gene>
<feature type="region of interest" description="Disordered" evidence="1">
    <location>
        <begin position="1"/>
        <end position="65"/>
    </location>
</feature>
<evidence type="ECO:0000313" key="2">
    <source>
        <dbReference type="EMBL" id="KAK4221569.1"/>
    </source>
</evidence>
<organism evidence="2 3">
    <name type="scientific">Podospora fimiseda</name>
    <dbReference type="NCBI Taxonomy" id="252190"/>
    <lineage>
        <taxon>Eukaryota</taxon>
        <taxon>Fungi</taxon>
        <taxon>Dikarya</taxon>
        <taxon>Ascomycota</taxon>
        <taxon>Pezizomycotina</taxon>
        <taxon>Sordariomycetes</taxon>
        <taxon>Sordariomycetidae</taxon>
        <taxon>Sordariales</taxon>
        <taxon>Podosporaceae</taxon>
        <taxon>Podospora</taxon>
    </lineage>
</organism>